<organism evidence="8 9">
    <name type="scientific">Humisphaera borealis</name>
    <dbReference type="NCBI Taxonomy" id="2807512"/>
    <lineage>
        <taxon>Bacteria</taxon>
        <taxon>Pseudomonadati</taxon>
        <taxon>Planctomycetota</taxon>
        <taxon>Phycisphaerae</taxon>
        <taxon>Tepidisphaerales</taxon>
        <taxon>Tepidisphaeraceae</taxon>
        <taxon>Humisphaera</taxon>
    </lineage>
</organism>
<dbReference type="RefSeq" id="WP_206295411.1">
    <property type="nucleotide sequence ID" value="NZ_CP063458.1"/>
</dbReference>
<name>A0A7M2X4V5_9BACT</name>
<proteinExistence type="predicted"/>
<evidence type="ECO:0000313" key="8">
    <source>
        <dbReference type="EMBL" id="QOV92081.1"/>
    </source>
</evidence>
<dbReference type="PANTHER" id="PTHR37937:SF1">
    <property type="entry name" value="CONJUGATIVE TRANSFER: DNA TRANSPORT"/>
    <property type="match status" value="1"/>
</dbReference>
<keyword evidence="2" id="KW-1003">Cell membrane</keyword>
<dbReference type="Proteomes" id="UP000593765">
    <property type="component" value="Chromosome"/>
</dbReference>
<dbReference type="EMBL" id="CP063458">
    <property type="protein sequence ID" value="QOV92081.1"/>
    <property type="molecule type" value="Genomic_DNA"/>
</dbReference>
<dbReference type="PANTHER" id="PTHR37937">
    <property type="entry name" value="CONJUGATIVE TRANSFER: DNA TRANSPORT"/>
    <property type="match status" value="1"/>
</dbReference>
<dbReference type="Pfam" id="PF12696">
    <property type="entry name" value="TraG-D_C"/>
    <property type="match status" value="1"/>
</dbReference>
<feature type="domain" description="TraD/TraG TraM recognition site" evidence="7">
    <location>
        <begin position="330"/>
        <end position="424"/>
    </location>
</feature>
<dbReference type="Gene3D" id="3.40.50.300">
    <property type="entry name" value="P-loop containing nucleotide triphosphate hydrolases"/>
    <property type="match status" value="1"/>
</dbReference>
<evidence type="ECO:0000256" key="3">
    <source>
        <dbReference type="ARBA" id="ARBA00022692"/>
    </source>
</evidence>
<keyword evidence="9" id="KW-1185">Reference proteome</keyword>
<keyword evidence="4" id="KW-1133">Transmembrane helix</keyword>
<dbReference type="KEGG" id="hbs:IPV69_12300"/>
<dbReference type="GO" id="GO:0005886">
    <property type="term" value="C:plasma membrane"/>
    <property type="evidence" value="ECO:0007669"/>
    <property type="project" value="UniProtKB-SubCell"/>
</dbReference>
<reference evidence="8 9" key="1">
    <citation type="submission" date="2020-10" db="EMBL/GenBank/DDBJ databases">
        <title>Wide distribution of Phycisphaera-like planctomycetes from WD2101 soil group in peatlands and genome analysis of the first cultivated representative.</title>
        <authorList>
            <person name="Dedysh S.N."/>
            <person name="Beletsky A.V."/>
            <person name="Ivanova A."/>
            <person name="Kulichevskaya I.S."/>
            <person name="Suzina N.E."/>
            <person name="Philippov D.A."/>
            <person name="Rakitin A.L."/>
            <person name="Mardanov A.V."/>
            <person name="Ravin N.V."/>
        </authorList>
    </citation>
    <scope>NUCLEOTIDE SEQUENCE [LARGE SCALE GENOMIC DNA]</scope>
    <source>
        <strain evidence="8 9">M1803</strain>
    </source>
</reference>
<comment type="subcellular location">
    <subcellularLocation>
        <location evidence="1">Cell membrane</location>
        <topology evidence="1">Multi-pass membrane protein</topology>
    </subcellularLocation>
</comment>
<dbReference type="InterPro" id="IPR032689">
    <property type="entry name" value="TraG-D_C"/>
</dbReference>
<feature type="region of interest" description="Disordered" evidence="6">
    <location>
        <begin position="1"/>
        <end position="21"/>
    </location>
</feature>
<evidence type="ECO:0000259" key="7">
    <source>
        <dbReference type="Pfam" id="PF12696"/>
    </source>
</evidence>
<gene>
    <name evidence="8" type="ORF">IPV69_12300</name>
</gene>
<dbReference type="SUPFAM" id="SSF52540">
    <property type="entry name" value="P-loop containing nucleoside triphosphate hydrolases"/>
    <property type="match status" value="1"/>
</dbReference>
<dbReference type="AlphaFoldDB" id="A0A7M2X4V5"/>
<evidence type="ECO:0000256" key="2">
    <source>
        <dbReference type="ARBA" id="ARBA00022475"/>
    </source>
</evidence>
<keyword evidence="3" id="KW-0812">Transmembrane</keyword>
<dbReference type="InterPro" id="IPR027417">
    <property type="entry name" value="P-loop_NTPase"/>
</dbReference>
<accession>A0A7M2X4V5</accession>
<evidence type="ECO:0000256" key="6">
    <source>
        <dbReference type="SAM" id="MobiDB-lite"/>
    </source>
</evidence>
<evidence type="ECO:0000256" key="5">
    <source>
        <dbReference type="ARBA" id="ARBA00023136"/>
    </source>
</evidence>
<evidence type="ECO:0000256" key="1">
    <source>
        <dbReference type="ARBA" id="ARBA00004651"/>
    </source>
</evidence>
<evidence type="ECO:0000256" key="4">
    <source>
        <dbReference type="ARBA" id="ARBA00022989"/>
    </source>
</evidence>
<keyword evidence="5" id="KW-0472">Membrane</keyword>
<evidence type="ECO:0000313" key="9">
    <source>
        <dbReference type="Proteomes" id="UP000593765"/>
    </source>
</evidence>
<protein>
    <submittedName>
        <fullName evidence="8">TraM recognition domain-containing protein</fullName>
    </submittedName>
</protein>
<sequence length="498" mass="54504">MFGWLRSKPAPRETTPWDPQTPLIRWDSSGNDVLTLGDSYENVLITGRTGSGKSSTSGKMIALAQLEAGFGGLVLTVKPGEAAMWREQCRQTGRLEDLRVVDFTANHRFNFLQELQSMQGDDAGLTENIVSLLMEVGQIGSRQTSASAGQGDNAFFQQACRTLLRNCIDLLILAEGEVSVSNLCRLVSALPKSMDQVRSEDWRKSSPCYRLLTKADQRAFTPRQQRDYEAVLDYVMCDFPSLADRTRSSITATFMAFADLFQRGLLHNLLSTDTTLSPREIEDGKIIVIDLPLKVTGEVGLTAQLVWKLMAQRILERRAVTSRTRPAFIHIDEAQFFASGQSDALFATTCRSARVSLILLTQSISGFVTAFGGGDMGQALTDQLLANLSTKIIHATGDTGTAEWAAELCGRDYRMLCNMSNSAGGTTDWAAMAGIGGNGQATSGLTESLQYEIEPREFAYLRTGGARNSFLADAILIRSGVPFTSTGRTWRPITLSQK</sequence>
<dbReference type="InterPro" id="IPR051539">
    <property type="entry name" value="T4SS-coupling_protein"/>
</dbReference>